<dbReference type="Pfam" id="PF00551">
    <property type="entry name" value="Formyl_trans_N"/>
    <property type="match status" value="1"/>
</dbReference>
<accession>A0A6A8A7M8</accession>
<name>A0A6A8A7M8_9HYPH</name>
<dbReference type="AlphaFoldDB" id="A0A6A8A7M8"/>
<dbReference type="CDD" id="cd08653">
    <property type="entry name" value="FMT_core_like_3"/>
    <property type="match status" value="1"/>
</dbReference>
<dbReference type="Gene3D" id="3.40.50.170">
    <property type="entry name" value="Formyl transferase, N-terminal domain"/>
    <property type="match status" value="1"/>
</dbReference>
<evidence type="ECO:0000259" key="1">
    <source>
        <dbReference type="Pfam" id="PF00551"/>
    </source>
</evidence>
<sequence length="259" mass="28515">MNADEHSATIVVMTAGGTNPQVMINVLKKHWPDLQVIEERPESKKKILVRRAKRLGWPIAVGQLATMVASRLGKKIAIRRTEEILGAYGLSAEIDYSLPIHHVDSVNDTECHALLAQIKPKVILTISCRLLSKQTLAACPCPVINFHAGINPAYRGQMGGYWSLVENDADNFGATVHLVDAGTDTGGTIYEQRLRPQKGDFIATYPLLLTAASTERVIKAVKDILNDELVVHQQVGTTALRFPPPIWTWVRNGLGKGIW</sequence>
<dbReference type="EMBL" id="WIXI01000044">
    <property type="protein sequence ID" value="MQY47292.1"/>
    <property type="molecule type" value="Genomic_DNA"/>
</dbReference>
<dbReference type="InterPro" id="IPR036477">
    <property type="entry name" value="Formyl_transf_N_sf"/>
</dbReference>
<keyword evidence="3" id="KW-1185">Reference proteome</keyword>
<gene>
    <name evidence="2" type="ORF">GAO09_14735</name>
</gene>
<proteinExistence type="predicted"/>
<dbReference type="SUPFAM" id="SSF53328">
    <property type="entry name" value="Formyltransferase"/>
    <property type="match status" value="1"/>
</dbReference>
<comment type="caution">
    <text evidence="2">The sequence shown here is derived from an EMBL/GenBank/DDBJ whole genome shotgun (WGS) entry which is preliminary data.</text>
</comment>
<keyword evidence="2" id="KW-0808">Transferase</keyword>
<evidence type="ECO:0000313" key="3">
    <source>
        <dbReference type="Proteomes" id="UP000435138"/>
    </source>
</evidence>
<feature type="domain" description="Formyl transferase N-terminal" evidence="1">
    <location>
        <begin position="18"/>
        <end position="194"/>
    </location>
</feature>
<evidence type="ECO:0000313" key="2">
    <source>
        <dbReference type="EMBL" id="MQY47292.1"/>
    </source>
</evidence>
<dbReference type="Proteomes" id="UP000435138">
    <property type="component" value="Unassembled WGS sequence"/>
</dbReference>
<protein>
    <submittedName>
        <fullName evidence="2">Formyl transferase</fullName>
    </submittedName>
</protein>
<organism evidence="2 3">
    <name type="scientific">Endobacterium cereale</name>
    <dbReference type="NCBI Taxonomy" id="2663029"/>
    <lineage>
        <taxon>Bacteria</taxon>
        <taxon>Pseudomonadati</taxon>
        <taxon>Pseudomonadota</taxon>
        <taxon>Alphaproteobacteria</taxon>
        <taxon>Hyphomicrobiales</taxon>
        <taxon>Rhizobiaceae</taxon>
        <taxon>Endobacterium</taxon>
    </lineage>
</organism>
<dbReference type="InterPro" id="IPR002376">
    <property type="entry name" value="Formyl_transf_N"/>
</dbReference>
<dbReference type="RefSeq" id="WP_153354758.1">
    <property type="nucleotide sequence ID" value="NZ_JAYKOO010000001.1"/>
</dbReference>
<reference evidence="2 3" key="1">
    <citation type="submission" date="2019-11" db="EMBL/GenBank/DDBJ databases">
        <title>Genome analysis of Rhizobacterium cereale a novel genus and species isolated from maize roots in North Spain.</title>
        <authorList>
            <person name="Menendez E."/>
            <person name="Flores-Felix J.D."/>
            <person name="Ramirez-Bahena M.-H."/>
            <person name="Igual J.M."/>
            <person name="Garcia-Fraile P."/>
            <person name="Peix A."/>
            <person name="Velazquez E."/>
        </authorList>
    </citation>
    <scope>NUCLEOTIDE SEQUENCE [LARGE SCALE GENOMIC DNA]</scope>
    <source>
        <strain evidence="2 3">RZME27</strain>
    </source>
</reference>
<dbReference type="GO" id="GO:0016740">
    <property type="term" value="F:transferase activity"/>
    <property type="evidence" value="ECO:0007669"/>
    <property type="project" value="UniProtKB-KW"/>
</dbReference>